<comment type="caution">
    <text evidence="2">The sequence shown here is derived from an EMBL/GenBank/DDBJ whole genome shotgun (WGS) entry which is preliminary data.</text>
</comment>
<organism evidence="2 3">
    <name type="scientific">Rhypophila decipiens</name>
    <dbReference type="NCBI Taxonomy" id="261697"/>
    <lineage>
        <taxon>Eukaryota</taxon>
        <taxon>Fungi</taxon>
        <taxon>Dikarya</taxon>
        <taxon>Ascomycota</taxon>
        <taxon>Pezizomycotina</taxon>
        <taxon>Sordariomycetes</taxon>
        <taxon>Sordariomycetidae</taxon>
        <taxon>Sordariales</taxon>
        <taxon>Naviculisporaceae</taxon>
        <taxon>Rhypophila</taxon>
    </lineage>
</organism>
<evidence type="ECO:0000313" key="3">
    <source>
        <dbReference type="Proteomes" id="UP001301769"/>
    </source>
</evidence>
<proteinExistence type="predicted"/>
<reference evidence="2" key="1">
    <citation type="journal article" date="2023" name="Mol. Phylogenet. Evol.">
        <title>Genome-scale phylogeny and comparative genomics of the fungal order Sordariales.</title>
        <authorList>
            <person name="Hensen N."/>
            <person name="Bonometti L."/>
            <person name="Westerberg I."/>
            <person name="Brannstrom I.O."/>
            <person name="Guillou S."/>
            <person name="Cros-Aarteil S."/>
            <person name="Calhoun S."/>
            <person name="Haridas S."/>
            <person name="Kuo A."/>
            <person name="Mondo S."/>
            <person name="Pangilinan J."/>
            <person name="Riley R."/>
            <person name="LaButti K."/>
            <person name="Andreopoulos B."/>
            <person name="Lipzen A."/>
            <person name="Chen C."/>
            <person name="Yan M."/>
            <person name="Daum C."/>
            <person name="Ng V."/>
            <person name="Clum A."/>
            <person name="Steindorff A."/>
            <person name="Ohm R.A."/>
            <person name="Martin F."/>
            <person name="Silar P."/>
            <person name="Natvig D.O."/>
            <person name="Lalanne C."/>
            <person name="Gautier V."/>
            <person name="Ament-Velasquez S.L."/>
            <person name="Kruys A."/>
            <person name="Hutchinson M.I."/>
            <person name="Powell A.J."/>
            <person name="Barry K."/>
            <person name="Miller A.N."/>
            <person name="Grigoriev I.V."/>
            <person name="Debuchy R."/>
            <person name="Gladieux P."/>
            <person name="Hiltunen Thoren M."/>
            <person name="Johannesson H."/>
        </authorList>
    </citation>
    <scope>NUCLEOTIDE SEQUENCE</scope>
    <source>
        <strain evidence="2">PSN293</strain>
    </source>
</reference>
<keyword evidence="1" id="KW-0812">Transmembrane</keyword>
<evidence type="ECO:0000313" key="2">
    <source>
        <dbReference type="EMBL" id="KAK4218730.1"/>
    </source>
</evidence>
<dbReference type="EMBL" id="MU858051">
    <property type="protein sequence ID" value="KAK4218730.1"/>
    <property type="molecule type" value="Genomic_DNA"/>
</dbReference>
<gene>
    <name evidence="2" type="ORF">QBC37DRAFT_177593</name>
</gene>
<dbReference type="AlphaFoldDB" id="A0AAN6YHK6"/>
<keyword evidence="1" id="KW-0472">Membrane</keyword>
<keyword evidence="3" id="KW-1185">Reference proteome</keyword>
<keyword evidence="1" id="KW-1133">Transmembrane helix</keyword>
<evidence type="ECO:0000256" key="1">
    <source>
        <dbReference type="SAM" id="Phobius"/>
    </source>
</evidence>
<sequence length="110" mass="12172">MPLSSRGQPCSVGSPPTIVALHVRSITALGRIILRFFFFSVFVLFSLFHPVWAHIHRHYGQGKTCGLSSNFFCGIGQKGLRSSILLIHGRQQKGLHIITGYFSGYIEGGR</sequence>
<name>A0AAN6YHK6_9PEZI</name>
<reference evidence="2" key="2">
    <citation type="submission" date="2023-05" db="EMBL/GenBank/DDBJ databases">
        <authorList>
            <consortium name="Lawrence Berkeley National Laboratory"/>
            <person name="Steindorff A."/>
            <person name="Hensen N."/>
            <person name="Bonometti L."/>
            <person name="Westerberg I."/>
            <person name="Brannstrom I.O."/>
            <person name="Guillou S."/>
            <person name="Cros-Aarteil S."/>
            <person name="Calhoun S."/>
            <person name="Haridas S."/>
            <person name="Kuo A."/>
            <person name="Mondo S."/>
            <person name="Pangilinan J."/>
            <person name="Riley R."/>
            <person name="Labutti K."/>
            <person name="Andreopoulos B."/>
            <person name="Lipzen A."/>
            <person name="Chen C."/>
            <person name="Yanf M."/>
            <person name="Daum C."/>
            <person name="Ng V."/>
            <person name="Clum A."/>
            <person name="Ohm R."/>
            <person name="Martin F."/>
            <person name="Silar P."/>
            <person name="Natvig D."/>
            <person name="Lalanne C."/>
            <person name="Gautier V."/>
            <person name="Ament-Velasquez S.L."/>
            <person name="Kruys A."/>
            <person name="Hutchinson M.I."/>
            <person name="Powell A.J."/>
            <person name="Barry K."/>
            <person name="Miller A.N."/>
            <person name="Grigoriev I.V."/>
            <person name="Debuchy R."/>
            <person name="Gladieux P."/>
            <person name="Thoren M.H."/>
            <person name="Johannesson H."/>
        </authorList>
    </citation>
    <scope>NUCLEOTIDE SEQUENCE</scope>
    <source>
        <strain evidence="2">PSN293</strain>
    </source>
</reference>
<feature type="transmembrane region" description="Helical" evidence="1">
    <location>
        <begin position="32"/>
        <end position="53"/>
    </location>
</feature>
<protein>
    <submittedName>
        <fullName evidence="2">Uncharacterized protein</fullName>
    </submittedName>
</protein>
<accession>A0AAN6YHK6</accession>
<dbReference type="Proteomes" id="UP001301769">
    <property type="component" value="Unassembled WGS sequence"/>
</dbReference>